<feature type="chain" id="PRO_5010307007" evidence="1">
    <location>
        <begin position="23"/>
        <end position="220"/>
    </location>
</feature>
<keyword evidence="3" id="KW-1185">Reference proteome</keyword>
<feature type="signal peptide" evidence="1">
    <location>
        <begin position="1"/>
        <end position="22"/>
    </location>
</feature>
<accession>A0A1G7F0F0</accession>
<evidence type="ECO:0000256" key="1">
    <source>
        <dbReference type="SAM" id="SignalP"/>
    </source>
</evidence>
<dbReference type="RefSeq" id="WP_068303406.1">
    <property type="nucleotide sequence ID" value="NZ_DAIOMO010000007.1"/>
</dbReference>
<sequence length="220" mass="24770">MRFLLIAVLFVFAFAVPSGAEALDIQLKFSKRLEKDMKKINEKELQREAMFRKYRIELEPGKKAKNLMIDKYQDTIWANEYLLPDLNTYSVPNLMRTMAWAAFHQIAEPGFNGTLVIEVDSFFIPEFPLARYRSHGPRMNGKFTLLDGAGNVMAEAEVAARVVKRYTVSTSYQGPEFAYAETAVDGRMGPIVAAFVEKGLEDLLPGADAPGPILVQMKTH</sequence>
<evidence type="ECO:0000313" key="2">
    <source>
        <dbReference type="EMBL" id="SDE69428.1"/>
    </source>
</evidence>
<evidence type="ECO:0000313" key="3">
    <source>
        <dbReference type="Proteomes" id="UP000183685"/>
    </source>
</evidence>
<dbReference type="EMBL" id="FNAK01000009">
    <property type="protein sequence ID" value="SDE69428.1"/>
    <property type="molecule type" value="Genomic_DNA"/>
</dbReference>
<organism evidence="2 3">
    <name type="scientific">Kordiimonas lacus</name>
    <dbReference type="NCBI Taxonomy" id="637679"/>
    <lineage>
        <taxon>Bacteria</taxon>
        <taxon>Pseudomonadati</taxon>
        <taxon>Pseudomonadota</taxon>
        <taxon>Alphaproteobacteria</taxon>
        <taxon>Kordiimonadales</taxon>
        <taxon>Kordiimonadaceae</taxon>
        <taxon>Kordiimonas</taxon>
    </lineage>
</organism>
<name>A0A1G7F0F0_9PROT</name>
<dbReference type="Proteomes" id="UP000183685">
    <property type="component" value="Unassembled WGS sequence"/>
</dbReference>
<proteinExistence type="predicted"/>
<gene>
    <name evidence="2" type="ORF">SAMN04488071_3565</name>
</gene>
<keyword evidence="1" id="KW-0732">Signal</keyword>
<protein>
    <submittedName>
        <fullName evidence="2">Uncharacterized protein</fullName>
    </submittedName>
</protein>
<dbReference type="AlphaFoldDB" id="A0A1G7F0F0"/>
<reference evidence="2 3" key="1">
    <citation type="submission" date="2016-10" db="EMBL/GenBank/DDBJ databases">
        <authorList>
            <person name="de Groot N.N."/>
        </authorList>
    </citation>
    <scope>NUCLEOTIDE SEQUENCE [LARGE SCALE GENOMIC DNA]</scope>
    <source>
        <strain evidence="2 3">CGMCC 1.9109</strain>
    </source>
</reference>